<evidence type="ECO:0000256" key="6">
    <source>
        <dbReference type="ARBA" id="ARBA00022617"/>
    </source>
</evidence>
<evidence type="ECO:0000256" key="5">
    <source>
        <dbReference type="ARBA" id="ARBA00022525"/>
    </source>
</evidence>
<dbReference type="PANTHER" id="PTHR37928">
    <property type="entry name" value="CFEM DOMAIN PROTEIN (AFU_ORTHOLOGUE AFUA_6G14090)"/>
    <property type="match status" value="1"/>
</dbReference>
<dbReference type="InterPro" id="IPR051735">
    <property type="entry name" value="CFEM_domain"/>
</dbReference>
<evidence type="ECO:0000313" key="16">
    <source>
        <dbReference type="EMBL" id="ETW77563.1"/>
    </source>
</evidence>
<evidence type="ECO:0000256" key="10">
    <source>
        <dbReference type="ARBA" id="ARBA00023136"/>
    </source>
</evidence>
<keyword evidence="17" id="KW-1185">Reference proteome</keyword>
<dbReference type="RefSeq" id="XP_009551048.1">
    <property type="nucleotide sequence ID" value="XM_009552753.1"/>
</dbReference>
<dbReference type="eggNOG" id="ENOG502S1X2">
    <property type="taxonomic scope" value="Eukaryota"/>
</dbReference>
<evidence type="ECO:0000256" key="12">
    <source>
        <dbReference type="ARBA" id="ARBA00023180"/>
    </source>
</evidence>
<dbReference type="SMART" id="SM00747">
    <property type="entry name" value="CFEM"/>
    <property type="match status" value="1"/>
</dbReference>
<keyword evidence="7" id="KW-0479">Metal-binding</keyword>
<dbReference type="GeneID" id="20676555"/>
<organism evidence="16 17">
    <name type="scientific">Heterobasidion irregulare (strain TC 32-1)</name>
    <dbReference type="NCBI Taxonomy" id="747525"/>
    <lineage>
        <taxon>Eukaryota</taxon>
        <taxon>Fungi</taxon>
        <taxon>Dikarya</taxon>
        <taxon>Basidiomycota</taxon>
        <taxon>Agaricomycotina</taxon>
        <taxon>Agaricomycetes</taxon>
        <taxon>Russulales</taxon>
        <taxon>Bondarzewiaceae</taxon>
        <taxon>Heterobasidion</taxon>
        <taxon>Heterobasidion annosum species complex</taxon>
    </lineage>
</organism>
<dbReference type="InParanoid" id="W4JVG1"/>
<keyword evidence="11" id="KW-1015">Disulfide bond</keyword>
<dbReference type="KEGG" id="hir:HETIRDRAFT_454825"/>
<evidence type="ECO:0000256" key="3">
    <source>
        <dbReference type="ARBA" id="ARBA00010031"/>
    </source>
</evidence>
<dbReference type="STRING" id="747525.W4JVG1"/>
<evidence type="ECO:0000256" key="2">
    <source>
        <dbReference type="ARBA" id="ARBA00004613"/>
    </source>
</evidence>
<keyword evidence="10" id="KW-0472">Membrane</keyword>
<dbReference type="PROSITE" id="PS52012">
    <property type="entry name" value="CFEM"/>
    <property type="match status" value="1"/>
</dbReference>
<dbReference type="InterPro" id="IPR008427">
    <property type="entry name" value="Extracellular_membr_CFEM_dom"/>
</dbReference>
<keyword evidence="9" id="KW-0408">Iron</keyword>
<evidence type="ECO:0000256" key="8">
    <source>
        <dbReference type="ARBA" id="ARBA00022729"/>
    </source>
</evidence>
<gene>
    <name evidence="16" type="ORF">HETIRDRAFT_454825</name>
</gene>
<dbReference type="EMBL" id="KI925463">
    <property type="protein sequence ID" value="ETW77563.1"/>
    <property type="molecule type" value="Genomic_DNA"/>
</dbReference>
<dbReference type="HOGENOM" id="CLU_063084_3_0_1"/>
<evidence type="ECO:0000256" key="13">
    <source>
        <dbReference type="ARBA" id="ARBA00023288"/>
    </source>
</evidence>
<proteinExistence type="inferred from homology"/>
<protein>
    <recommendedName>
        <fullName evidence="15">CFEM domain-containing protein</fullName>
    </recommendedName>
</protein>
<feature type="chain" id="PRO_5004845020" description="CFEM domain-containing protein" evidence="14">
    <location>
        <begin position="17"/>
        <end position="155"/>
    </location>
</feature>
<keyword evidence="6" id="KW-0349">Heme</keyword>
<dbReference type="AlphaFoldDB" id="W4JVG1"/>
<evidence type="ECO:0000256" key="1">
    <source>
        <dbReference type="ARBA" id="ARBA00004609"/>
    </source>
</evidence>
<dbReference type="Pfam" id="PF05730">
    <property type="entry name" value="CFEM"/>
    <property type="match status" value="1"/>
</dbReference>
<dbReference type="GO" id="GO:0005886">
    <property type="term" value="C:plasma membrane"/>
    <property type="evidence" value="ECO:0007669"/>
    <property type="project" value="UniProtKB-SubCell"/>
</dbReference>
<dbReference type="OrthoDB" id="3065412at2759"/>
<evidence type="ECO:0000256" key="4">
    <source>
        <dbReference type="ARBA" id="ARBA00022475"/>
    </source>
</evidence>
<keyword evidence="5" id="KW-0964">Secreted</keyword>
<keyword evidence="8 14" id="KW-0732">Signal</keyword>
<comment type="similarity">
    <text evidence="3">Belongs to the RBT5 family.</text>
</comment>
<reference evidence="16 17" key="1">
    <citation type="journal article" date="2012" name="New Phytol.">
        <title>Insight into trade-off between wood decay and parasitism from the genome of a fungal forest pathogen.</title>
        <authorList>
            <person name="Olson A."/>
            <person name="Aerts A."/>
            <person name="Asiegbu F."/>
            <person name="Belbahri L."/>
            <person name="Bouzid O."/>
            <person name="Broberg A."/>
            <person name="Canback B."/>
            <person name="Coutinho P.M."/>
            <person name="Cullen D."/>
            <person name="Dalman K."/>
            <person name="Deflorio G."/>
            <person name="van Diepen L.T."/>
            <person name="Dunand C."/>
            <person name="Duplessis S."/>
            <person name="Durling M."/>
            <person name="Gonthier P."/>
            <person name="Grimwood J."/>
            <person name="Fossdal C.G."/>
            <person name="Hansson D."/>
            <person name="Henrissat B."/>
            <person name="Hietala A."/>
            <person name="Himmelstrand K."/>
            <person name="Hoffmeister D."/>
            <person name="Hogberg N."/>
            <person name="James T.Y."/>
            <person name="Karlsson M."/>
            <person name="Kohler A."/>
            <person name="Kues U."/>
            <person name="Lee Y.H."/>
            <person name="Lin Y.C."/>
            <person name="Lind M."/>
            <person name="Lindquist E."/>
            <person name="Lombard V."/>
            <person name="Lucas S."/>
            <person name="Lunden K."/>
            <person name="Morin E."/>
            <person name="Murat C."/>
            <person name="Park J."/>
            <person name="Raffaello T."/>
            <person name="Rouze P."/>
            <person name="Salamov A."/>
            <person name="Schmutz J."/>
            <person name="Solheim H."/>
            <person name="Stahlberg J."/>
            <person name="Velez H."/>
            <person name="de Vries R.P."/>
            <person name="Wiebenga A."/>
            <person name="Woodward S."/>
            <person name="Yakovlev I."/>
            <person name="Garbelotto M."/>
            <person name="Martin F."/>
            <person name="Grigoriev I.V."/>
            <person name="Stenlid J."/>
        </authorList>
    </citation>
    <scope>NUCLEOTIDE SEQUENCE [LARGE SCALE GENOMIC DNA]</scope>
    <source>
        <strain evidence="16 17">TC 32-1</strain>
    </source>
</reference>
<evidence type="ECO:0000313" key="17">
    <source>
        <dbReference type="Proteomes" id="UP000030671"/>
    </source>
</evidence>
<evidence type="ECO:0000256" key="14">
    <source>
        <dbReference type="SAM" id="SignalP"/>
    </source>
</evidence>
<dbReference type="Proteomes" id="UP000030671">
    <property type="component" value="Unassembled WGS sequence"/>
</dbReference>
<evidence type="ECO:0000256" key="9">
    <source>
        <dbReference type="ARBA" id="ARBA00023004"/>
    </source>
</evidence>
<keyword evidence="13" id="KW-0449">Lipoprotein</keyword>
<feature type="signal peptide" evidence="14">
    <location>
        <begin position="1"/>
        <end position="16"/>
    </location>
</feature>
<dbReference type="PANTHER" id="PTHR37928:SF2">
    <property type="entry name" value="GPI ANCHORED CFEM DOMAIN PROTEIN (AFU_ORTHOLOGUE AFUA_6G10580)"/>
    <property type="match status" value="1"/>
</dbReference>
<dbReference type="GO" id="GO:0005576">
    <property type="term" value="C:extracellular region"/>
    <property type="evidence" value="ECO:0007669"/>
    <property type="project" value="UniProtKB-SubCell"/>
</dbReference>
<accession>W4JVG1</accession>
<comment type="subcellular location">
    <subcellularLocation>
        <location evidence="1">Cell membrane</location>
        <topology evidence="1">Lipid-anchor</topology>
        <topology evidence="1">GPI-anchor</topology>
    </subcellularLocation>
    <subcellularLocation>
        <location evidence="2">Secreted</location>
    </subcellularLocation>
</comment>
<evidence type="ECO:0000259" key="15">
    <source>
        <dbReference type="PROSITE" id="PS52012"/>
    </source>
</evidence>
<evidence type="ECO:0000256" key="11">
    <source>
        <dbReference type="ARBA" id="ARBA00023157"/>
    </source>
</evidence>
<keyword evidence="12" id="KW-0325">Glycoprotein</keyword>
<dbReference type="GO" id="GO:0046872">
    <property type="term" value="F:metal ion binding"/>
    <property type="evidence" value="ECO:0007669"/>
    <property type="project" value="UniProtKB-KW"/>
</dbReference>
<name>W4JVG1_HETIT</name>
<feature type="domain" description="CFEM" evidence="15">
    <location>
        <begin position="1"/>
        <end position="110"/>
    </location>
</feature>
<evidence type="ECO:0000256" key="7">
    <source>
        <dbReference type="ARBA" id="ARBA00022723"/>
    </source>
</evidence>
<sequence>MRASFVPLLLAAAASASLMERQLSSLPTCALPCLVSANVGSCSQTDIACLCSSSSFVSSLATCIESSCTGADVQTAISQATALCANNGVTLSSEAIASVTSVAAASASASASASVTGTSTVSSAAASTSSSSSGTLSNGAHGALALIGAVAALAL</sequence>
<keyword evidence="4" id="KW-1003">Cell membrane</keyword>